<gene>
    <name evidence="2" type="ORF">AZI86_13415</name>
</gene>
<comment type="caution">
    <text evidence="2">The sequence shown here is derived from an EMBL/GenBank/DDBJ whole genome shotgun (WGS) entry which is preliminary data.</text>
</comment>
<dbReference type="EMBL" id="LUKE01000003">
    <property type="protein sequence ID" value="KYG63815.1"/>
    <property type="molecule type" value="Genomic_DNA"/>
</dbReference>
<proteinExistence type="predicted"/>
<dbReference type="RefSeq" id="WP_061835709.1">
    <property type="nucleotide sequence ID" value="NZ_LUKE01000003.1"/>
</dbReference>
<feature type="chain" id="PRO_5007573045" evidence="1">
    <location>
        <begin position="19"/>
        <end position="95"/>
    </location>
</feature>
<feature type="signal peptide" evidence="1">
    <location>
        <begin position="1"/>
        <end position="18"/>
    </location>
</feature>
<evidence type="ECO:0000256" key="1">
    <source>
        <dbReference type="SAM" id="SignalP"/>
    </source>
</evidence>
<sequence length="95" mass="9997">MKLLISLAALLASSSAFAFTTGSYTCGRTTYTIGRSADALPLVTIEGFNNTTYKGIGNIAESKNAQGQTVERVSYSLGSATMQILFIDGVAHCTH</sequence>
<name>A0A150WJR1_BDEBC</name>
<evidence type="ECO:0000313" key="2">
    <source>
        <dbReference type="EMBL" id="KYG63815.1"/>
    </source>
</evidence>
<dbReference type="Proteomes" id="UP000075320">
    <property type="component" value="Unassembled WGS sequence"/>
</dbReference>
<organism evidence="2 3">
    <name type="scientific">Bdellovibrio bacteriovorus</name>
    <dbReference type="NCBI Taxonomy" id="959"/>
    <lineage>
        <taxon>Bacteria</taxon>
        <taxon>Pseudomonadati</taxon>
        <taxon>Bdellovibrionota</taxon>
        <taxon>Bdellovibrionia</taxon>
        <taxon>Bdellovibrionales</taxon>
        <taxon>Pseudobdellovibrionaceae</taxon>
        <taxon>Bdellovibrio</taxon>
    </lineage>
</organism>
<protein>
    <submittedName>
        <fullName evidence="2">Uncharacterized protein</fullName>
    </submittedName>
</protein>
<dbReference type="AlphaFoldDB" id="A0A150WJR1"/>
<accession>A0A150WJR1</accession>
<keyword evidence="1" id="KW-0732">Signal</keyword>
<reference evidence="2 3" key="1">
    <citation type="submission" date="2016-03" db="EMBL/GenBank/DDBJ databases">
        <authorList>
            <person name="Ploux O."/>
        </authorList>
    </citation>
    <scope>NUCLEOTIDE SEQUENCE [LARGE SCALE GENOMIC DNA]</scope>
    <source>
        <strain evidence="2 3">R0</strain>
    </source>
</reference>
<keyword evidence="3" id="KW-1185">Reference proteome</keyword>
<evidence type="ECO:0000313" key="3">
    <source>
        <dbReference type="Proteomes" id="UP000075320"/>
    </source>
</evidence>